<accession>A0A259U1P6</accession>
<dbReference type="Proteomes" id="UP000216446">
    <property type="component" value="Unassembled WGS sequence"/>
</dbReference>
<reference evidence="2 3" key="1">
    <citation type="submission" date="2016-11" db="EMBL/GenBank/DDBJ databases">
        <title>Study of marine rhodopsin-containing bacteria.</title>
        <authorList>
            <person name="Yoshizawa S."/>
            <person name="Kumagai Y."/>
            <person name="Kogure K."/>
        </authorList>
    </citation>
    <scope>NUCLEOTIDE SEQUENCE [LARGE SCALE GENOMIC DNA]</scope>
    <source>
        <strain evidence="2 3">SG-29</strain>
    </source>
</reference>
<dbReference type="RefSeq" id="WP_179271192.1">
    <property type="nucleotide sequence ID" value="NZ_MQWB01000001.1"/>
</dbReference>
<feature type="domain" description="DUF4178" evidence="1">
    <location>
        <begin position="60"/>
        <end position="193"/>
    </location>
</feature>
<dbReference type="InParanoid" id="A0A259U1P6"/>
<organism evidence="2 3">
    <name type="scientific">Rubricoccus marinus</name>
    <dbReference type="NCBI Taxonomy" id="716817"/>
    <lineage>
        <taxon>Bacteria</taxon>
        <taxon>Pseudomonadati</taxon>
        <taxon>Rhodothermota</taxon>
        <taxon>Rhodothermia</taxon>
        <taxon>Rhodothermales</taxon>
        <taxon>Rubricoccaceae</taxon>
        <taxon>Rubricoccus</taxon>
    </lineage>
</organism>
<dbReference type="Pfam" id="PF13785">
    <property type="entry name" value="DUF4178"/>
    <property type="match status" value="1"/>
</dbReference>
<evidence type="ECO:0000259" key="1">
    <source>
        <dbReference type="Pfam" id="PF13785"/>
    </source>
</evidence>
<proteinExistence type="predicted"/>
<name>A0A259U1P6_9BACT</name>
<protein>
    <recommendedName>
        <fullName evidence="1">DUF4178 domain-containing protein</fullName>
    </recommendedName>
</protein>
<evidence type="ECO:0000313" key="2">
    <source>
        <dbReference type="EMBL" id="OZC03919.1"/>
    </source>
</evidence>
<sequence>MDDQHHCPTCGAPLRIKNRFVKAVTCEFCQNVALYDGVRLDPTGRTASLAQLKSPLYLDATGRVGTHAFRVLGRLVYEYEGGTWQEWFLDIGGEKRAWLIEDEGAFSLLQKRPLAQAPPFAGIQVGDVLTLADREVRVDEVGEATIVSAEGQFGTLILPGEAIAYVDGASGDEEVGLEYGEREVELFVGRPVDRADVTVDPDPFS</sequence>
<comment type="caution">
    <text evidence="2">The sequence shown here is derived from an EMBL/GenBank/DDBJ whole genome shotgun (WGS) entry which is preliminary data.</text>
</comment>
<dbReference type="EMBL" id="MQWB01000001">
    <property type="protein sequence ID" value="OZC03919.1"/>
    <property type="molecule type" value="Genomic_DNA"/>
</dbReference>
<evidence type="ECO:0000313" key="3">
    <source>
        <dbReference type="Proteomes" id="UP000216446"/>
    </source>
</evidence>
<dbReference type="AlphaFoldDB" id="A0A259U1P6"/>
<gene>
    <name evidence="2" type="ORF">BSZ36_13575</name>
</gene>
<dbReference type="InterPro" id="IPR025235">
    <property type="entry name" value="DUF4178"/>
</dbReference>
<keyword evidence="3" id="KW-1185">Reference proteome</keyword>